<gene>
    <name evidence="1" type="ORF">H2509_14500</name>
</gene>
<dbReference type="Gene3D" id="1.10.10.10">
    <property type="entry name" value="Winged helix-like DNA-binding domain superfamily/Winged helix DNA-binding domain"/>
    <property type="match status" value="1"/>
</dbReference>
<accession>A0A839AHW8</accession>
<dbReference type="InterPro" id="IPR036390">
    <property type="entry name" value="WH_DNA-bd_sf"/>
</dbReference>
<sequence>MSEGPKAMGVCCLPPATNYQGESPGARHRALRLLGAYYDLTLQLKERFGAEDPIDLVMVVLIAIGDLGDVPMDAELLTEKLGASRSTVERRLRGFLDRGLVVKERQGKAALFRLGPGVIDNPQGRWPGGADITAEMVGTLMNLVRDLVNEE</sequence>
<proteinExistence type="predicted"/>
<dbReference type="EMBL" id="JACFXV010000061">
    <property type="protein sequence ID" value="MBA5778337.1"/>
    <property type="molecule type" value="Genomic_DNA"/>
</dbReference>
<dbReference type="SUPFAM" id="SSF46785">
    <property type="entry name" value="Winged helix' DNA-binding domain"/>
    <property type="match status" value="1"/>
</dbReference>
<dbReference type="InterPro" id="IPR036388">
    <property type="entry name" value="WH-like_DNA-bd_sf"/>
</dbReference>
<keyword evidence="2" id="KW-1185">Reference proteome</keyword>
<name>A0A839AHW8_9HYPH</name>
<evidence type="ECO:0000313" key="1">
    <source>
        <dbReference type="EMBL" id="MBA5778337.1"/>
    </source>
</evidence>
<dbReference type="RefSeq" id="WP_182166472.1">
    <property type="nucleotide sequence ID" value="NZ_JACFXV010000061.1"/>
</dbReference>
<comment type="caution">
    <text evidence="1">The sequence shown here is derived from an EMBL/GenBank/DDBJ whole genome shotgun (WGS) entry which is preliminary data.</text>
</comment>
<evidence type="ECO:0000313" key="2">
    <source>
        <dbReference type="Proteomes" id="UP000541109"/>
    </source>
</evidence>
<protein>
    <submittedName>
        <fullName evidence="1">Uncharacterized protein</fullName>
    </submittedName>
</protein>
<dbReference type="Proteomes" id="UP000541109">
    <property type="component" value="Unassembled WGS sequence"/>
</dbReference>
<reference evidence="1 2" key="1">
    <citation type="submission" date="2020-07" db="EMBL/GenBank/DDBJ databases">
        <title>Stappia sp., F7233, whole genome shotgun sequencing project.</title>
        <authorList>
            <person name="Jiang S."/>
            <person name="Liu Z.W."/>
            <person name="Du Z.J."/>
        </authorList>
    </citation>
    <scope>NUCLEOTIDE SEQUENCE [LARGE SCALE GENOMIC DNA]</scope>
    <source>
        <strain evidence="1 2">F7233</strain>
    </source>
</reference>
<organism evidence="1 2">
    <name type="scientific">Stappia albiluteola</name>
    <dbReference type="NCBI Taxonomy" id="2758565"/>
    <lineage>
        <taxon>Bacteria</taxon>
        <taxon>Pseudomonadati</taxon>
        <taxon>Pseudomonadota</taxon>
        <taxon>Alphaproteobacteria</taxon>
        <taxon>Hyphomicrobiales</taxon>
        <taxon>Stappiaceae</taxon>
        <taxon>Stappia</taxon>
    </lineage>
</organism>
<dbReference type="AlphaFoldDB" id="A0A839AHW8"/>